<dbReference type="InterPro" id="IPR009078">
    <property type="entry name" value="Ferritin-like_SF"/>
</dbReference>
<dbReference type="EMBL" id="CP019706">
    <property type="protein sequence ID" value="ARJ40651.1"/>
    <property type="molecule type" value="Genomic_DNA"/>
</dbReference>
<keyword evidence="2" id="KW-1185">Reference proteome</keyword>
<dbReference type="Gene3D" id="1.20.1260.10">
    <property type="match status" value="1"/>
</dbReference>
<reference evidence="1 2" key="1">
    <citation type="submission" date="2017-02" db="EMBL/GenBank/DDBJ databases">
        <title>Complete genome sequence of the drought resistance-promoting endophyte Pantoea alhagi LTYR-11Z.</title>
        <authorList>
            <person name="Zhang L."/>
        </authorList>
    </citation>
    <scope>NUCLEOTIDE SEQUENCE [LARGE SCALE GENOMIC DNA]</scope>
    <source>
        <strain evidence="1 2">LTYR-11Z</strain>
    </source>
</reference>
<dbReference type="STRING" id="1891675.B1H58_00665"/>
<protein>
    <submittedName>
        <fullName evidence="1">Uncharacterized protein</fullName>
    </submittedName>
</protein>
<accession>A0A1W6B0Q0</accession>
<dbReference type="InterPro" id="IPR012347">
    <property type="entry name" value="Ferritin-like"/>
</dbReference>
<dbReference type="InterPro" id="IPR047114">
    <property type="entry name" value="YciF"/>
</dbReference>
<dbReference type="OrthoDB" id="9795056at2"/>
<sequence>MTMQSLNDLFVHTLSDVYSAEVQLTKALPKMAEAATETQLAEGFRQHLEETKGHIERLDQVIQSLDNVEMENVTCVAMEGLIKEGEEIIQEVEEGPVRDAGLIVAAQKVEHYEISSYGSLMALAKNLGYDNVVSILKNTLDEEKATDEKLTMLAEQQVNQHAA</sequence>
<dbReference type="RefSeq" id="WP_085067506.1">
    <property type="nucleotide sequence ID" value="NZ_CP019706.1"/>
</dbReference>
<proteinExistence type="predicted"/>
<dbReference type="AlphaFoldDB" id="A0A1W6B0Q0"/>
<dbReference type="SUPFAM" id="SSF47240">
    <property type="entry name" value="Ferritin-like"/>
    <property type="match status" value="1"/>
</dbReference>
<dbReference type="CDD" id="cd07909">
    <property type="entry name" value="YciF"/>
    <property type="match status" value="1"/>
</dbReference>
<dbReference type="KEGG" id="palh:B1H58_00665"/>
<dbReference type="PANTHER" id="PTHR30565">
    <property type="entry name" value="PROTEIN YCIF"/>
    <property type="match status" value="1"/>
</dbReference>
<gene>
    <name evidence="1" type="ORF">B1H58_00665</name>
</gene>
<dbReference type="InterPro" id="IPR010287">
    <property type="entry name" value="DUF892_YciF-like"/>
</dbReference>
<evidence type="ECO:0000313" key="2">
    <source>
        <dbReference type="Proteomes" id="UP000192900"/>
    </source>
</evidence>
<name>A0A1W6B0Q0_9GAMM</name>
<organism evidence="1 2">
    <name type="scientific">Pantoea alhagi</name>
    <dbReference type="NCBI Taxonomy" id="1891675"/>
    <lineage>
        <taxon>Bacteria</taxon>
        <taxon>Pseudomonadati</taxon>
        <taxon>Pseudomonadota</taxon>
        <taxon>Gammaproteobacteria</taxon>
        <taxon>Enterobacterales</taxon>
        <taxon>Erwiniaceae</taxon>
        <taxon>Pantoea</taxon>
    </lineage>
</organism>
<dbReference type="Pfam" id="PF05974">
    <property type="entry name" value="DUF892"/>
    <property type="match status" value="1"/>
</dbReference>
<dbReference type="PANTHER" id="PTHR30565:SF9">
    <property type="entry name" value="PROTEIN YCIF"/>
    <property type="match status" value="1"/>
</dbReference>
<evidence type="ECO:0000313" key="1">
    <source>
        <dbReference type="EMBL" id="ARJ40651.1"/>
    </source>
</evidence>
<dbReference type="Proteomes" id="UP000192900">
    <property type="component" value="Chromosome"/>
</dbReference>